<dbReference type="PROSITE" id="PS50089">
    <property type="entry name" value="ZF_RING_2"/>
    <property type="match status" value="1"/>
</dbReference>
<evidence type="ECO:0000256" key="3">
    <source>
        <dbReference type="ARBA" id="ARBA00022833"/>
    </source>
</evidence>
<keyword evidence="8" id="KW-1185">Reference proteome</keyword>
<dbReference type="PANTHER" id="PTHR45798:SF33">
    <property type="entry name" value="OS06G0666500 PROTEIN"/>
    <property type="match status" value="1"/>
</dbReference>
<evidence type="ECO:0000256" key="4">
    <source>
        <dbReference type="PROSITE-ProRule" id="PRU00175"/>
    </source>
</evidence>
<evidence type="ECO:0000313" key="7">
    <source>
        <dbReference type="EMBL" id="CAI0401526.1"/>
    </source>
</evidence>
<dbReference type="InterPro" id="IPR052788">
    <property type="entry name" value="RING-type_E3_ligase_ATL"/>
</dbReference>
<evidence type="ECO:0000256" key="5">
    <source>
        <dbReference type="SAM" id="SignalP"/>
    </source>
</evidence>
<reference evidence="7" key="1">
    <citation type="submission" date="2022-08" db="EMBL/GenBank/DDBJ databases">
        <authorList>
            <person name="Gutierrez-Valencia J."/>
        </authorList>
    </citation>
    <scope>NUCLEOTIDE SEQUENCE</scope>
</reference>
<feature type="domain" description="RING-type" evidence="6">
    <location>
        <begin position="66"/>
        <end position="108"/>
    </location>
</feature>
<dbReference type="EMBL" id="CAMGYJ010000004">
    <property type="protein sequence ID" value="CAI0401526.1"/>
    <property type="molecule type" value="Genomic_DNA"/>
</dbReference>
<dbReference type="Proteomes" id="UP001154282">
    <property type="component" value="Unassembled WGS sequence"/>
</dbReference>
<dbReference type="GO" id="GO:0008270">
    <property type="term" value="F:zinc ion binding"/>
    <property type="evidence" value="ECO:0007669"/>
    <property type="project" value="UniProtKB-KW"/>
</dbReference>
<dbReference type="Pfam" id="PF13639">
    <property type="entry name" value="zf-RING_2"/>
    <property type="match status" value="1"/>
</dbReference>
<keyword evidence="2 4" id="KW-0863">Zinc-finger</keyword>
<feature type="signal peptide" evidence="5">
    <location>
        <begin position="1"/>
        <end position="26"/>
    </location>
</feature>
<evidence type="ECO:0000256" key="2">
    <source>
        <dbReference type="ARBA" id="ARBA00022771"/>
    </source>
</evidence>
<dbReference type="SUPFAM" id="SSF57850">
    <property type="entry name" value="RING/U-box"/>
    <property type="match status" value="1"/>
</dbReference>
<sequence>MVFVGAMLCALICALGLNSMLQCVLSCTARSLARRRDPGLKKKEVVALPTSTYTVGGGDSSSASGCAICLAEFLEGDSIRLLPQCNHRFHVGCIDRWLLAHSSCPTCRHRLNKSMPSLDQIVSSA</sequence>
<dbReference type="PANTHER" id="PTHR45798">
    <property type="entry name" value="RING-H2 FINGER PROTEIN ATL61-RELATED-RELATED"/>
    <property type="match status" value="1"/>
</dbReference>
<gene>
    <name evidence="7" type="ORF">LITE_LOCUS11239</name>
</gene>
<dbReference type="InterPro" id="IPR001841">
    <property type="entry name" value="Znf_RING"/>
</dbReference>
<dbReference type="SMART" id="SM00184">
    <property type="entry name" value="RING"/>
    <property type="match status" value="1"/>
</dbReference>
<feature type="chain" id="PRO_5043818699" description="RING-type domain-containing protein" evidence="5">
    <location>
        <begin position="27"/>
        <end position="125"/>
    </location>
</feature>
<evidence type="ECO:0000259" key="6">
    <source>
        <dbReference type="PROSITE" id="PS50089"/>
    </source>
</evidence>
<name>A0AAV0IZ05_9ROSI</name>
<keyword evidence="1" id="KW-0479">Metal-binding</keyword>
<dbReference type="AlphaFoldDB" id="A0AAV0IZ05"/>
<dbReference type="Gene3D" id="3.30.40.10">
    <property type="entry name" value="Zinc/RING finger domain, C3HC4 (zinc finger)"/>
    <property type="match status" value="1"/>
</dbReference>
<proteinExistence type="predicted"/>
<protein>
    <recommendedName>
        <fullName evidence="6">RING-type domain-containing protein</fullName>
    </recommendedName>
</protein>
<comment type="caution">
    <text evidence="7">The sequence shown here is derived from an EMBL/GenBank/DDBJ whole genome shotgun (WGS) entry which is preliminary data.</text>
</comment>
<evidence type="ECO:0000313" key="8">
    <source>
        <dbReference type="Proteomes" id="UP001154282"/>
    </source>
</evidence>
<organism evidence="7 8">
    <name type="scientific">Linum tenue</name>
    <dbReference type="NCBI Taxonomy" id="586396"/>
    <lineage>
        <taxon>Eukaryota</taxon>
        <taxon>Viridiplantae</taxon>
        <taxon>Streptophyta</taxon>
        <taxon>Embryophyta</taxon>
        <taxon>Tracheophyta</taxon>
        <taxon>Spermatophyta</taxon>
        <taxon>Magnoliopsida</taxon>
        <taxon>eudicotyledons</taxon>
        <taxon>Gunneridae</taxon>
        <taxon>Pentapetalae</taxon>
        <taxon>rosids</taxon>
        <taxon>fabids</taxon>
        <taxon>Malpighiales</taxon>
        <taxon>Linaceae</taxon>
        <taxon>Linum</taxon>
    </lineage>
</organism>
<dbReference type="InterPro" id="IPR013083">
    <property type="entry name" value="Znf_RING/FYVE/PHD"/>
</dbReference>
<accession>A0AAV0IZ05</accession>
<keyword evidence="3" id="KW-0862">Zinc</keyword>
<evidence type="ECO:0000256" key="1">
    <source>
        <dbReference type="ARBA" id="ARBA00022723"/>
    </source>
</evidence>
<keyword evidence="5" id="KW-0732">Signal</keyword>